<dbReference type="EMBL" id="REGN01001923">
    <property type="protein sequence ID" value="RNA31572.1"/>
    <property type="molecule type" value="Genomic_DNA"/>
</dbReference>
<feature type="non-terminal residue" evidence="2">
    <location>
        <position position="1"/>
    </location>
</feature>
<keyword evidence="3" id="KW-1185">Reference proteome</keyword>
<proteinExistence type="predicted"/>
<evidence type="ECO:0000313" key="3">
    <source>
        <dbReference type="Proteomes" id="UP000276133"/>
    </source>
</evidence>
<dbReference type="AlphaFoldDB" id="A0A3M7S736"/>
<evidence type="ECO:0000313" key="2">
    <source>
        <dbReference type="EMBL" id="RNA31572.1"/>
    </source>
</evidence>
<reference evidence="2 3" key="1">
    <citation type="journal article" date="2018" name="Sci. Rep.">
        <title>Genomic signatures of local adaptation to the degree of environmental predictability in rotifers.</title>
        <authorList>
            <person name="Franch-Gras L."/>
            <person name="Hahn C."/>
            <person name="Garcia-Roger E.M."/>
            <person name="Carmona M.J."/>
            <person name="Serra M."/>
            <person name="Gomez A."/>
        </authorList>
    </citation>
    <scope>NUCLEOTIDE SEQUENCE [LARGE SCALE GENOMIC DNA]</scope>
    <source>
        <strain evidence="2">HYR1</strain>
    </source>
</reference>
<feature type="region of interest" description="Disordered" evidence="1">
    <location>
        <begin position="139"/>
        <end position="192"/>
    </location>
</feature>
<gene>
    <name evidence="2" type="ORF">BpHYR1_018065</name>
</gene>
<comment type="caution">
    <text evidence="2">The sequence shown here is derived from an EMBL/GenBank/DDBJ whole genome shotgun (WGS) entry which is preliminary data.</text>
</comment>
<accession>A0A3M7S736</accession>
<organism evidence="2 3">
    <name type="scientific">Brachionus plicatilis</name>
    <name type="common">Marine rotifer</name>
    <name type="synonym">Brachionus muelleri</name>
    <dbReference type="NCBI Taxonomy" id="10195"/>
    <lineage>
        <taxon>Eukaryota</taxon>
        <taxon>Metazoa</taxon>
        <taxon>Spiralia</taxon>
        <taxon>Gnathifera</taxon>
        <taxon>Rotifera</taxon>
        <taxon>Eurotatoria</taxon>
        <taxon>Monogononta</taxon>
        <taxon>Pseudotrocha</taxon>
        <taxon>Ploima</taxon>
        <taxon>Brachionidae</taxon>
        <taxon>Brachionus</taxon>
    </lineage>
</organism>
<dbReference type="OrthoDB" id="8053488at2759"/>
<dbReference type="Proteomes" id="UP000276133">
    <property type="component" value="Unassembled WGS sequence"/>
</dbReference>
<evidence type="ECO:0000256" key="1">
    <source>
        <dbReference type="SAM" id="MobiDB-lite"/>
    </source>
</evidence>
<name>A0A3M7S736_BRAPC</name>
<protein>
    <submittedName>
        <fullName evidence="2">Uncharacterized protein</fullName>
    </submittedName>
</protein>
<sequence length="192" mass="22790">LQEAYEKVRPTKNVRIRRIRLNYDRHVYAAEFKGGLVWVRNDVIKRGQCRKFTYNWNGPYVVEQKVNQANYKIHPIKTKGKRLILYVNRLKRHYGCCDLRYETINGTDEVLRQTTHTRAKHRAARAIVDKAMLTHRTVLSREEEDPSEEEAFKPTAQTLRMTRPDSRRSPTRTANQRARTAPERLNYQHSNQ</sequence>